<sequence length="432" mass="47575">MYATKGSWAGRTFALANSNDSVGKKSRIRRSKEERKALAESFIKKYQKLNNGNFPSLNLAHKEVGGSFYTVREIVREIIQENRVLGPPKFSSEEPNNQEFLEQHPLGSISMETQIESSVSGSIDVVTHIVPPGPGNQISNEENIYTSNEQLNGSFPFELDNEQIKGSSVVAENDEGIDRTSKSHHGLDYYLVNNDEKIVNGVGVLEESSHVDKPVIIDIDREDNNDSALSSSQKVNGHGSEILTNEHYNKNDEAVDKNEEFVERINAKSAAIEVLDTERCRAQDVEMFEAVNSLVNSNVVVETFPLRPVPKVVDDMDEKTPVNLQSSILEGSVSVGVDKGGEIAELVSGDAFLNETTKVSTKGAISEKSTLAESKASDEDSSSYPNGKNPTLNRINLGTWEGTSKKSSQPERNPLLAIVKAFFSSFVKFWTE</sequence>
<dbReference type="AlphaFoldDB" id="A0A9N7R746"/>
<feature type="region of interest" description="Disordered" evidence="1">
    <location>
        <begin position="368"/>
        <end position="410"/>
    </location>
</feature>
<evidence type="ECO:0000256" key="1">
    <source>
        <dbReference type="SAM" id="MobiDB-lite"/>
    </source>
</evidence>
<dbReference type="InterPro" id="IPR058942">
    <property type="entry name" value="AT3G52170-like"/>
</dbReference>
<feature type="compositionally biased region" description="Polar residues" evidence="1">
    <location>
        <begin position="384"/>
        <end position="410"/>
    </location>
</feature>
<proteinExistence type="predicted"/>
<dbReference type="EMBL" id="CACSLK010012206">
    <property type="protein sequence ID" value="CAA0814424.1"/>
    <property type="molecule type" value="Genomic_DNA"/>
</dbReference>
<keyword evidence="4" id="KW-1185">Reference proteome</keyword>
<feature type="domain" description="AT3G52170-like helix-turn-helix" evidence="2">
    <location>
        <begin position="31"/>
        <end position="79"/>
    </location>
</feature>
<reference evidence="3" key="1">
    <citation type="submission" date="2019-12" db="EMBL/GenBank/DDBJ databases">
        <authorList>
            <person name="Scholes J."/>
        </authorList>
    </citation>
    <scope>NUCLEOTIDE SEQUENCE</scope>
</reference>
<accession>A0A9N7R746</accession>
<evidence type="ECO:0000313" key="3">
    <source>
        <dbReference type="EMBL" id="CAA0814424.1"/>
    </source>
</evidence>
<comment type="caution">
    <text evidence="3">The sequence shown here is derived from an EMBL/GenBank/DDBJ whole genome shotgun (WGS) entry which is preliminary data.</text>
</comment>
<gene>
    <name evidence="3" type="ORF">SHERM_14717</name>
</gene>
<evidence type="ECO:0000313" key="4">
    <source>
        <dbReference type="Proteomes" id="UP001153555"/>
    </source>
</evidence>
<organism evidence="3 4">
    <name type="scientific">Striga hermonthica</name>
    <name type="common">Purple witchweed</name>
    <name type="synonym">Buchnera hermonthica</name>
    <dbReference type="NCBI Taxonomy" id="68872"/>
    <lineage>
        <taxon>Eukaryota</taxon>
        <taxon>Viridiplantae</taxon>
        <taxon>Streptophyta</taxon>
        <taxon>Embryophyta</taxon>
        <taxon>Tracheophyta</taxon>
        <taxon>Spermatophyta</taxon>
        <taxon>Magnoliopsida</taxon>
        <taxon>eudicotyledons</taxon>
        <taxon>Gunneridae</taxon>
        <taxon>Pentapetalae</taxon>
        <taxon>asterids</taxon>
        <taxon>lamiids</taxon>
        <taxon>Lamiales</taxon>
        <taxon>Orobanchaceae</taxon>
        <taxon>Buchnereae</taxon>
        <taxon>Striga</taxon>
    </lineage>
</organism>
<dbReference type="Pfam" id="PF25896">
    <property type="entry name" value="HTH_AT3G52170"/>
    <property type="match status" value="1"/>
</dbReference>
<dbReference type="InterPro" id="IPR058941">
    <property type="entry name" value="HTH_AT3G52170-like"/>
</dbReference>
<protein>
    <submittedName>
        <fullName evidence="3">DNA binding</fullName>
    </submittedName>
</protein>
<evidence type="ECO:0000259" key="2">
    <source>
        <dbReference type="Pfam" id="PF25896"/>
    </source>
</evidence>
<dbReference type="Proteomes" id="UP001153555">
    <property type="component" value="Unassembled WGS sequence"/>
</dbReference>
<dbReference type="OrthoDB" id="787154at2759"/>
<name>A0A9N7R746_STRHE</name>
<dbReference type="PANTHER" id="PTHR34568">
    <property type="entry name" value="RRM DOMAIN-CONTAINING PROTEIN"/>
    <property type="match status" value="1"/>
</dbReference>
<dbReference type="PANTHER" id="PTHR34568:SF1">
    <property type="entry name" value="DNA BINDING PROTEIN"/>
    <property type="match status" value="1"/>
</dbReference>